<dbReference type="InterPro" id="IPR036610">
    <property type="entry name" value="PEBP-like_sf"/>
</dbReference>
<dbReference type="Pfam" id="PF01161">
    <property type="entry name" value="PBP"/>
    <property type="match status" value="1"/>
</dbReference>
<accession>A0ABP6B2E3</accession>
<keyword evidence="2" id="KW-0649">Protein kinase inhibitor</keyword>
<dbReference type="Gene3D" id="3.90.280.10">
    <property type="entry name" value="PEBP-like"/>
    <property type="match status" value="1"/>
</dbReference>
<reference evidence="3" key="1">
    <citation type="journal article" date="2019" name="Int. J. Syst. Evol. Microbiol.">
        <title>The Global Catalogue of Microorganisms (GCM) 10K type strain sequencing project: providing services to taxonomists for standard genome sequencing and annotation.</title>
        <authorList>
            <consortium name="The Broad Institute Genomics Platform"/>
            <consortium name="The Broad Institute Genome Sequencing Center for Infectious Disease"/>
            <person name="Wu L."/>
            <person name="Ma J."/>
        </authorList>
    </citation>
    <scope>NUCLEOTIDE SEQUENCE [LARGE SCALE GENOMIC DNA]</scope>
    <source>
        <strain evidence="3">JCM 3367</strain>
    </source>
</reference>
<evidence type="ECO:0000313" key="2">
    <source>
        <dbReference type="EMBL" id="GAA2533236.1"/>
    </source>
</evidence>
<dbReference type="EMBL" id="BAAARY010000046">
    <property type="protein sequence ID" value="GAA2533236.1"/>
    <property type="molecule type" value="Genomic_DNA"/>
</dbReference>
<dbReference type="CDD" id="cd00865">
    <property type="entry name" value="PEBP_bact_arch"/>
    <property type="match status" value="1"/>
</dbReference>
<dbReference type="PANTHER" id="PTHR30289:SF1">
    <property type="entry name" value="PEBP (PHOSPHATIDYLETHANOLAMINE-BINDING PROTEIN) FAMILY PROTEIN"/>
    <property type="match status" value="1"/>
</dbReference>
<dbReference type="NCBIfam" id="TIGR00481">
    <property type="entry name" value="YbhB/YbcL family Raf kinase inhibitor-like protein"/>
    <property type="match status" value="1"/>
</dbReference>
<protein>
    <submittedName>
        <fullName evidence="2">YbhB/YbcL family Raf kinase inhibitor-like protein</fullName>
    </submittedName>
</protein>
<dbReference type="InterPro" id="IPR008914">
    <property type="entry name" value="PEBP"/>
</dbReference>
<comment type="caution">
    <text evidence="2">The sequence shown here is derived from an EMBL/GenBank/DDBJ whole genome shotgun (WGS) entry which is preliminary data.</text>
</comment>
<sequence>MSAPLPYQFLPPVPAFTLKSADLADGEPLPEQHTLDHGNRSPQLAWSDFPATTQGFAVSCYDPDAPTGCGFWHWLMVNVPRPVTAIERGAEPPTGALVIRNDFGEARYCGAAPPPGPAHRYVFAVHAVDVPDLGVSADATAAMTGFHLTAHTVGRAVLINPYPA</sequence>
<dbReference type="InterPro" id="IPR005247">
    <property type="entry name" value="YbhB_YbcL/LppC-like"/>
</dbReference>
<dbReference type="PANTHER" id="PTHR30289">
    <property type="entry name" value="UNCHARACTERIZED PROTEIN YBCL-RELATED"/>
    <property type="match status" value="1"/>
</dbReference>
<evidence type="ECO:0000313" key="3">
    <source>
        <dbReference type="Proteomes" id="UP001499978"/>
    </source>
</evidence>
<proteinExistence type="inferred from homology"/>
<dbReference type="RefSeq" id="WP_344174664.1">
    <property type="nucleotide sequence ID" value="NZ_BAAARY010000046.1"/>
</dbReference>
<dbReference type="SUPFAM" id="SSF49777">
    <property type="entry name" value="PEBP-like"/>
    <property type="match status" value="1"/>
</dbReference>
<dbReference type="Proteomes" id="UP001499978">
    <property type="component" value="Unassembled WGS sequence"/>
</dbReference>
<keyword evidence="3" id="KW-1185">Reference proteome</keyword>
<dbReference type="GO" id="GO:0004860">
    <property type="term" value="F:protein kinase inhibitor activity"/>
    <property type="evidence" value="ECO:0007669"/>
    <property type="project" value="UniProtKB-KW"/>
</dbReference>
<gene>
    <name evidence="2" type="ORF">GCM10010201_35910</name>
</gene>
<evidence type="ECO:0000256" key="1">
    <source>
        <dbReference type="ARBA" id="ARBA00007120"/>
    </source>
</evidence>
<comment type="similarity">
    <text evidence="1">Belongs to the UPF0098 family.</text>
</comment>
<name>A0ABP6B2E3_9ACTN</name>
<organism evidence="2 3">
    <name type="scientific">Pilimelia columellifera subsp. columellifera</name>
    <dbReference type="NCBI Taxonomy" id="706583"/>
    <lineage>
        <taxon>Bacteria</taxon>
        <taxon>Bacillati</taxon>
        <taxon>Actinomycetota</taxon>
        <taxon>Actinomycetes</taxon>
        <taxon>Micromonosporales</taxon>
        <taxon>Micromonosporaceae</taxon>
        <taxon>Pilimelia</taxon>
    </lineage>
</organism>